<dbReference type="InterPro" id="IPR040350">
    <property type="entry name" value="TMEM272"/>
</dbReference>
<dbReference type="PANTHER" id="PTHR33444">
    <property type="entry name" value="SI:DKEY-19B23.12-RELATED"/>
    <property type="match status" value="1"/>
</dbReference>
<feature type="transmembrane region" description="Helical" evidence="2">
    <location>
        <begin position="169"/>
        <end position="190"/>
    </location>
</feature>
<reference evidence="3" key="1">
    <citation type="journal article" date="2023" name="G3 (Bethesda)">
        <title>Whole genome assembly and annotation of the endangered Caribbean coral Acropora cervicornis.</title>
        <authorList>
            <person name="Selwyn J.D."/>
            <person name="Vollmer S.V."/>
        </authorList>
    </citation>
    <scope>NUCLEOTIDE SEQUENCE</scope>
    <source>
        <strain evidence="3">K2</strain>
    </source>
</reference>
<comment type="caution">
    <text evidence="3">The sequence shown here is derived from an EMBL/GenBank/DDBJ whole genome shotgun (WGS) entry which is preliminary data.</text>
</comment>
<protein>
    <submittedName>
        <fullName evidence="3">Transmembrane protein 272</fullName>
    </submittedName>
</protein>
<evidence type="ECO:0000256" key="2">
    <source>
        <dbReference type="SAM" id="Phobius"/>
    </source>
</evidence>
<keyword evidence="4" id="KW-1185">Reference proteome</keyword>
<organism evidence="3 4">
    <name type="scientific">Acropora cervicornis</name>
    <name type="common">Staghorn coral</name>
    <dbReference type="NCBI Taxonomy" id="6130"/>
    <lineage>
        <taxon>Eukaryota</taxon>
        <taxon>Metazoa</taxon>
        <taxon>Cnidaria</taxon>
        <taxon>Anthozoa</taxon>
        <taxon>Hexacorallia</taxon>
        <taxon>Scleractinia</taxon>
        <taxon>Astrocoeniina</taxon>
        <taxon>Acroporidae</taxon>
        <taxon>Acropora</taxon>
    </lineage>
</organism>
<proteinExistence type="predicted"/>
<gene>
    <name evidence="3" type="ORF">P5673_029888</name>
</gene>
<dbReference type="Proteomes" id="UP001249851">
    <property type="component" value="Unassembled WGS sequence"/>
</dbReference>
<dbReference type="EMBL" id="JARQWQ010000123">
    <property type="protein sequence ID" value="KAK2549636.1"/>
    <property type="molecule type" value="Genomic_DNA"/>
</dbReference>
<dbReference type="PROSITE" id="PS51257">
    <property type="entry name" value="PROKAR_LIPOPROTEIN"/>
    <property type="match status" value="1"/>
</dbReference>
<reference evidence="3" key="2">
    <citation type="journal article" date="2023" name="Science">
        <title>Genomic signatures of disease resistance in endangered staghorn corals.</title>
        <authorList>
            <person name="Vollmer S.V."/>
            <person name="Selwyn J.D."/>
            <person name="Despard B.A."/>
            <person name="Roesel C.L."/>
        </authorList>
    </citation>
    <scope>NUCLEOTIDE SEQUENCE</scope>
    <source>
        <strain evidence="3">K2</strain>
    </source>
</reference>
<sequence>MRTRERRGLHTSYTLNVGIACLDPSTTKRSSVNMEKTSGPPPSYGTDNSGLSPPSYDEAAGPPPSYASLFGEIKEARQGSSSVLEFTKRVVLILLGTIGCTIFIGLFMAIPIAMIVIGAKYKDECPVQRNIPIYLIVAGSVGVFRNLISLGQRAKKDDDDDNTDKKPTYCTSLLDTFMFVWFIVGNVWIYHNYPPDFVHRSLPGYCNYTLYMFAFWITTATYIIMGVGCCCFCCVAFCAAVLDDGSGE</sequence>
<feature type="transmembrane region" description="Helical" evidence="2">
    <location>
        <begin position="90"/>
        <end position="119"/>
    </location>
</feature>
<name>A0AAD9PVH1_ACRCE</name>
<keyword evidence="2 3" id="KW-0812">Transmembrane</keyword>
<dbReference type="AlphaFoldDB" id="A0AAD9PVH1"/>
<evidence type="ECO:0000313" key="3">
    <source>
        <dbReference type="EMBL" id="KAK2549636.1"/>
    </source>
</evidence>
<evidence type="ECO:0000313" key="4">
    <source>
        <dbReference type="Proteomes" id="UP001249851"/>
    </source>
</evidence>
<evidence type="ECO:0000256" key="1">
    <source>
        <dbReference type="SAM" id="MobiDB-lite"/>
    </source>
</evidence>
<keyword evidence="2" id="KW-1133">Transmembrane helix</keyword>
<feature type="compositionally biased region" description="Polar residues" evidence="1">
    <location>
        <begin position="25"/>
        <end position="36"/>
    </location>
</feature>
<feature type="transmembrane region" description="Helical" evidence="2">
    <location>
        <begin position="210"/>
        <end position="242"/>
    </location>
</feature>
<accession>A0AAD9PVH1</accession>
<keyword evidence="2" id="KW-0472">Membrane</keyword>
<feature type="region of interest" description="Disordered" evidence="1">
    <location>
        <begin position="25"/>
        <end position="62"/>
    </location>
</feature>
<feature type="transmembrane region" description="Helical" evidence="2">
    <location>
        <begin position="131"/>
        <end position="148"/>
    </location>
</feature>
<dbReference type="PANTHER" id="PTHR33444:SF2">
    <property type="entry name" value="MARVEL DOMAIN-CONTAINING PROTEIN"/>
    <property type="match status" value="1"/>
</dbReference>